<organism evidence="4 5">
    <name type="scientific">Lentzea flava</name>
    <dbReference type="NCBI Taxonomy" id="103732"/>
    <lineage>
        <taxon>Bacteria</taxon>
        <taxon>Bacillati</taxon>
        <taxon>Actinomycetota</taxon>
        <taxon>Actinomycetes</taxon>
        <taxon>Pseudonocardiales</taxon>
        <taxon>Pseudonocardiaceae</taxon>
        <taxon>Lentzea</taxon>
    </lineage>
</organism>
<dbReference type="PANTHER" id="PTHR10803:SF3">
    <property type="entry name" value="ATPASE GET3"/>
    <property type="match status" value="1"/>
</dbReference>
<comment type="caution">
    <text evidence="4">The sequence shown here is derived from an EMBL/GenBank/DDBJ whole genome shotgun (WGS) entry which is preliminary data.</text>
</comment>
<accession>A0ABQ2V1M5</accession>
<feature type="domain" description="ArsA/GET3 Anion-transporting ATPase-like" evidence="2">
    <location>
        <begin position="3"/>
        <end position="306"/>
    </location>
</feature>
<proteinExistence type="inferred from homology"/>
<keyword evidence="5" id="KW-1185">Reference proteome</keyword>
<evidence type="ECO:0000313" key="5">
    <source>
        <dbReference type="Proteomes" id="UP000649573"/>
    </source>
</evidence>
<dbReference type="CDD" id="cd02035">
    <property type="entry name" value="ArsA"/>
    <property type="match status" value="1"/>
</dbReference>
<dbReference type="InterPro" id="IPR025723">
    <property type="entry name" value="ArsA/GET3_ATPase-like"/>
</dbReference>
<evidence type="ECO:0000259" key="3">
    <source>
        <dbReference type="Pfam" id="PF17886"/>
    </source>
</evidence>
<evidence type="ECO:0000313" key="4">
    <source>
        <dbReference type="EMBL" id="GGU64211.1"/>
    </source>
</evidence>
<dbReference type="Proteomes" id="UP000649573">
    <property type="component" value="Unassembled WGS sequence"/>
</dbReference>
<evidence type="ECO:0000259" key="2">
    <source>
        <dbReference type="Pfam" id="PF02374"/>
    </source>
</evidence>
<dbReference type="Pfam" id="PF17886">
    <property type="entry name" value="ArsA_HSP20"/>
    <property type="match status" value="1"/>
</dbReference>
<dbReference type="InterPro" id="IPR040612">
    <property type="entry name" value="ArsA_HSP20-like"/>
</dbReference>
<dbReference type="InterPro" id="IPR016300">
    <property type="entry name" value="ATPase_ArsA/GET3"/>
</dbReference>
<dbReference type="InterPro" id="IPR027417">
    <property type="entry name" value="P-loop_NTPase"/>
</dbReference>
<comment type="similarity">
    <text evidence="1">Belongs to the arsA ATPase family.</text>
</comment>
<dbReference type="EMBL" id="BMRE01000038">
    <property type="protein sequence ID" value="GGU64211.1"/>
    <property type="molecule type" value="Genomic_DNA"/>
</dbReference>
<dbReference type="PANTHER" id="PTHR10803">
    <property type="entry name" value="ARSENICAL PUMP-DRIVING ATPASE ARSENITE-TRANSLOCATING ATPASE"/>
    <property type="match status" value="1"/>
</dbReference>
<dbReference type="NCBIfam" id="TIGR00345">
    <property type="entry name" value="GET3_arsA_TRC40"/>
    <property type="match status" value="1"/>
</dbReference>
<dbReference type="InterPro" id="IPR008978">
    <property type="entry name" value="HSP20-like_chaperone"/>
</dbReference>
<evidence type="ECO:0000256" key="1">
    <source>
        <dbReference type="ARBA" id="ARBA00011040"/>
    </source>
</evidence>
<sequence length="402" mass="42328">MSRVLLFTGKGGVGKTTLAAATAASLAAHGRKALVVSTDPAHSLGDALDVRLGASPSEVDTADGLFACQIDPRGLVDEAWGELRGHLRTVLAGAGVDELDAEELTVLPGVEELLALAEVRRLASSGPWEVVVVDCGPTAETLRLLSLPEAFAGYLERLFPTHRRVVRGLLAGVAGTGTVEKWDATADALSRLAERLDALRGMLADPSSCSVRLVLTPERVVAAETRRTLTALALQGIRVDSVIANRLVPSPGSARGAAATWLRTRRHEQDAVLAELTGIGEIRTVDHRASEPVGVPALLEVASQLYGSEDPLPGAAVRDSLLEVSGSGRGLDARYSLRIALPLADDTELDLARVGDDLALTVDGRRRLVALPSLLRRCIVTGAEMDSGGVTVGFRPDPSLWR</sequence>
<dbReference type="Pfam" id="PF02374">
    <property type="entry name" value="ArsA_ATPase"/>
    <property type="match status" value="1"/>
</dbReference>
<name>A0ABQ2V1M5_9PSEU</name>
<reference evidence="5" key="1">
    <citation type="journal article" date="2019" name="Int. J. Syst. Evol. Microbiol.">
        <title>The Global Catalogue of Microorganisms (GCM) 10K type strain sequencing project: providing services to taxonomists for standard genome sequencing and annotation.</title>
        <authorList>
            <consortium name="The Broad Institute Genomics Platform"/>
            <consortium name="The Broad Institute Genome Sequencing Center for Infectious Disease"/>
            <person name="Wu L."/>
            <person name="Ma J."/>
        </authorList>
    </citation>
    <scope>NUCLEOTIDE SEQUENCE [LARGE SCALE GENOMIC DNA]</scope>
    <source>
        <strain evidence="5">JCM 3296</strain>
    </source>
</reference>
<dbReference type="Gene3D" id="2.60.40.790">
    <property type="match status" value="1"/>
</dbReference>
<dbReference type="RefSeq" id="WP_189257585.1">
    <property type="nucleotide sequence ID" value="NZ_BMRE01000038.1"/>
</dbReference>
<dbReference type="SUPFAM" id="SSF52540">
    <property type="entry name" value="P-loop containing nucleoside triphosphate hydrolases"/>
    <property type="match status" value="1"/>
</dbReference>
<feature type="domain" description="ArsA HSP20-like" evidence="3">
    <location>
        <begin position="332"/>
        <end position="394"/>
    </location>
</feature>
<protein>
    <submittedName>
        <fullName evidence="4">Arsenic-transporting ATPase</fullName>
    </submittedName>
</protein>
<dbReference type="Gene3D" id="3.40.50.300">
    <property type="entry name" value="P-loop containing nucleotide triphosphate hydrolases"/>
    <property type="match status" value="1"/>
</dbReference>
<gene>
    <name evidence="4" type="primary">arsA</name>
    <name evidence="4" type="ORF">GCM10010178_65180</name>
</gene>